<sequence length="150" mass="16897">MLQELSSMDRITQLQDEIQQILTIMSRSIQYLTSKADFVQISPEVPVTKQRAAGKADPPDVFDANKKELVTDLIVKAKQIEYLINSLPEPESEEEQAGRLRELENELSTANAEYVRAVHRARELLRLVSETLRTMLSEPPPDARPAAPSV</sequence>
<evidence type="ECO:0000313" key="11">
    <source>
        <dbReference type="Proteomes" id="UP000027073"/>
    </source>
</evidence>
<keyword evidence="6 8" id="KW-0804">Transcription</keyword>
<dbReference type="GO" id="GO:0006357">
    <property type="term" value="P:regulation of transcription by RNA polymerase II"/>
    <property type="evidence" value="ECO:0007669"/>
    <property type="project" value="TreeGrafter"/>
</dbReference>
<gene>
    <name evidence="10" type="ORF">PLEOSDRAFT_1111206</name>
</gene>
<dbReference type="InterPro" id="IPR037212">
    <property type="entry name" value="Med7/Med21-like"/>
</dbReference>
<evidence type="ECO:0000256" key="5">
    <source>
        <dbReference type="ARBA" id="ARBA00023159"/>
    </source>
</evidence>
<keyword evidence="4 8" id="KW-0805">Transcription regulation</keyword>
<dbReference type="InterPro" id="IPR021384">
    <property type="entry name" value="Mediator_Med21"/>
</dbReference>
<dbReference type="Proteomes" id="UP000027073">
    <property type="component" value="Unassembled WGS sequence"/>
</dbReference>
<comment type="similarity">
    <text evidence="2 8">Belongs to the Mediator complex subunit 21 family.</text>
</comment>
<name>A0A067NQI2_PLEO1</name>
<dbReference type="PANTHER" id="PTHR13381:SF0">
    <property type="entry name" value="MEDIATOR OF RNA POLYMERASE II TRANSCRIPTION SUBUNIT 21"/>
    <property type="match status" value="1"/>
</dbReference>
<reference evidence="11" key="1">
    <citation type="journal article" date="2014" name="Proc. Natl. Acad. Sci. U.S.A.">
        <title>Extensive sampling of basidiomycete genomes demonstrates inadequacy of the white-rot/brown-rot paradigm for wood decay fungi.</title>
        <authorList>
            <person name="Riley R."/>
            <person name="Salamov A.A."/>
            <person name="Brown D.W."/>
            <person name="Nagy L.G."/>
            <person name="Floudas D."/>
            <person name="Held B.W."/>
            <person name="Levasseur A."/>
            <person name="Lombard V."/>
            <person name="Morin E."/>
            <person name="Otillar R."/>
            <person name="Lindquist E.A."/>
            <person name="Sun H."/>
            <person name="LaButti K.M."/>
            <person name="Schmutz J."/>
            <person name="Jabbour D."/>
            <person name="Luo H."/>
            <person name="Baker S.E."/>
            <person name="Pisabarro A.G."/>
            <person name="Walton J.D."/>
            <person name="Blanchette R.A."/>
            <person name="Henrissat B."/>
            <person name="Martin F."/>
            <person name="Cullen D."/>
            <person name="Hibbett D.S."/>
            <person name="Grigoriev I.V."/>
        </authorList>
    </citation>
    <scope>NUCLEOTIDE SEQUENCE [LARGE SCALE GENOMIC DNA]</scope>
    <source>
        <strain evidence="11">PC15</strain>
    </source>
</reference>
<accession>A0A067NQI2</accession>
<dbReference type="Gene3D" id="6.10.280.10">
    <property type="entry name" value="Mediator complex, subunit Med21"/>
    <property type="match status" value="1"/>
</dbReference>
<comment type="function">
    <text evidence="8">Component of the Mediator complex, a coactivator involved in the regulated transcription of nearly all RNA polymerase II-dependent genes. Mediator functions as a bridge to convey information from gene-specific regulatory proteins to the basal RNA polymerase II transcription machinery. Mediator is recruited to promoters by direct interactions with regulatory proteins and serves as a scaffold for the assembly of a functional preinitiation complex with RNA polymerase II and the general transcription factors.</text>
</comment>
<keyword evidence="5 8" id="KW-0010">Activator</keyword>
<evidence type="ECO:0000256" key="9">
    <source>
        <dbReference type="SAM" id="Coils"/>
    </source>
</evidence>
<evidence type="ECO:0000256" key="2">
    <source>
        <dbReference type="ARBA" id="ARBA00005770"/>
    </source>
</evidence>
<dbReference type="FunCoup" id="A0A067NQI2">
    <property type="interactions" value="41"/>
</dbReference>
<dbReference type="PANTHER" id="PTHR13381">
    <property type="entry name" value="RNA POLYMERASE II HOLOENZYME COMPONENT SRB7"/>
    <property type="match status" value="1"/>
</dbReference>
<dbReference type="GO" id="GO:0003712">
    <property type="term" value="F:transcription coregulator activity"/>
    <property type="evidence" value="ECO:0007669"/>
    <property type="project" value="TreeGrafter"/>
</dbReference>
<evidence type="ECO:0000256" key="8">
    <source>
        <dbReference type="RuleBase" id="RU366036"/>
    </source>
</evidence>
<evidence type="ECO:0000256" key="6">
    <source>
        <dbReference type="ARBA" id="ARBA00023163"/>
    </source>
</evidence>
<dbReference type="SUPFAM" id="SSF140718">
    <property type="entry name" value="Mediator hinge subcomplex-like"/>
    <property type="match status" value="1"/>
</dbReference>
<evidence type="ECO:0000256" key="7">
    <source>
        <dbReference type="ARBA" id="ARBA00023242"/>
    </source>
</evidence>
<dbReference type="HOGENOM" id="CLU_094271_2_0_1"/>
<evidence type="ECO:0000256" key="1">
    <source>
        <dbReference type="ARBA" id="ARBA00004123"/>
    </source>
</evidence>
<feature type="coiled-coil region" evidence="9">
    <location>
        <begin position="93"/>
        <end position="120"/>
    </location>
</feature>
<comment type="subunit">
    <text evidence="8">Component of the Mediator complex.</text>
</comment>
<dbReference type="AlphaFoldDB" id="A0A067NQI2"/>
<dbReference type="EMBL" id="KL198006">
    <property type="protein sequence ID" value="KDQ30209.1"/>
    <property type="molecule type" value="Genomic_DNA"/>
</dbReference>
<comment type="subcellular location">
    <subcellularLocation>
        <location evidence="1 8">Nucleus</location>
    </subcellularLocation>
</comment>
<dbReference type="InParanoid" id="A0A067NQI2"/>
<dbReference type="Pfam" id="PF11221">
    <property type="entry name" value="Med21"/>
    <property type="match status" value="1"/>
</dbReference>
<proteinExistence type="inferred from homology"/>
<evidence type="ECO:0000256" key="4">
    <source>
        <dbReference type="ARBA" id="ARBA00023015"/>
    </source>
</evidence>
<organism evidence="10 11">
    <name type="scientific">Pleurotus ostreatus (strain PC15)</name>
    <name type="common">Oyster mushroom</name>
    <dbReference type="NCBI Taxonomy" id="1137138"/>
    <lineage>
        <taxon>Eukaryota</taxon>
        <taxon>Fungi</taxon>
        <taxon>Dikarya</taxon>
        <taxon>Basidiomycota</taxon>
        <taxon>Agaricomycotina</taxon>
        <taxon>Agaricomycetes</taxon>
        <taxon>Agaricomycetidae</taxon>
        <taxon>Agaricales</taxon>
        <taxon>Pleurotineae</taxon>
        <taxon>Pleurotaceae</taxon>
        <taxon>Pleurotus</taxon>
    </lineage>
</organism>
<dbReference type="STRING" id="1137138.A0A067NQI2"/>
<keyword evidence="9" id="KW-0175">Coiled coil</keyword>
<evidence type="ECO:0000256" key="3">
    <source>
        <dbReference type="ARBA" id="ARBA00019691"/>
    </source>
</evidence>
<dbReference type="GO" id="GO:0016592">
    <property type="term" value="C:mediator complex"/>
    <property type="evidence" value="ECO:0007669"/>
    <property type="project" value="UniProtKB-UniRule"/>
</dbReference>
<keyword evidence="7 8" id="KW-0539">Nucleus</keyword>
<protein>
    <recommendedName>
        <fullName evidence="3 8">Mediator of RNA polymerase II transcription subunit 21</fullName>
    </recommendedName>
</protein>
<dbReference type="OrthoDB" id="526653at2759"/>
<dbReference type="VEuPathDB" id="FungiDB:PLEOSDRAFT_1111206"/>
<evidence type="ECO:0000313" key="10">
    <source>
        <dbReference type="EMBL" id="KDQ30209.1"/>
    </source>
</evidence>